<gene>
    <name evidence="1" type="ORF">A2318_01095</name>
</gene>
<name>A0A1F7W9Y0_9BACT</name>
<accession>A0A1F7W9Y0</accession>
<protein>
    <submittedName>
        <fullName evidence="1">Uncharacterized protein</fullName>
    </submittedName>
</protein>
<dbReference type="AlphaFoldDB" id="A0A1F7W9Y0"/>
<dbReference type="EMBL" id="MGFD01000010">
    <property type="protein sequence ID" value="OGL99396.1"/>
    <property type="molecule type" value="Genomic_DNA"/>
</dbReference>
<dbReference type="STRING" id="1802421.A2318_01095"/>
<evidence type="ECO:0000313" key="2">
    <source>
        <dbReference type="Proteomes" id="UP000177331"/>
    </source>
</evidence>
<sequence length="117" mass="13928">MKKATVTLESLDSRADVHNSKIEALDKKIETSIKALDTRFDRLEKYVSEFFDFIRENMMLRKETQEYVDERIDTKFTKYTSDQFEFQDHVGKRCENVEHETLALQHRVTLVEKHIGI</sequence>
<proteinExistence type="predicted"/>
<dbReference type="Proteomes" id="UP000177331">
    <property type="component" value="Unassembled WGS sequence"/>
</dbReference>
<comment type="caution">
    <text evidence="1">The sequence shown here is derived from an EMBL/GenBank/DDBJ whole genome shotgun (WGS) entry which is preliminary data.</text>
</comment>
<organism evidence="1 2">
    <name type="scientific">Candidatus Uhrbacteria bacterium RIFOXYB2_FULL_45_11</name>
    <dbReference type="NCBI Taxonomy" id="1802421"/>
    <lineage>
        <taxon>Bacteria</taxon>
        <taxon>Candidatus Uhriibacteriota</taxon>
    </lineage>
</organism>
<evidence type="ECO:0000313" key="1">
    <source>
        <dbReference type="EMBL" id="OGL99396.1"/>
    </source>
</evidence>
<reference evidence="1 2" key="1">
    <citation type="journal article" date="2016" name="Nat. Commun.">
        <title>Thousands of microbial genomes shed light on interconnected biogeochemical processes in an aquifer system.</title>
        <authorList>
            <person name="Anantharaman K."/>
            <person name="Brown C.T."/>
            <person name="Hug L.A."/>
            <person name="Sharon I."/>
            <person name="Castelle C.J."/>
            <person name="Probst A.J."/>
            <person name="Thomas B.C."/>
            <person name="Singh A."/>
            <person name="Wilkins M.J."/>
            <person name="Karaoz U."/>
            <person name="Brodie E.L."/>
            <person name="Williams K.H."/>
            <person name="Hubbard S.S."/>
            <person name="Banfield J.F."/>
        </authorList>
    </citation>
    <scope>NUCLEOTIDE SEQUENCE [LARGE SCALE GENOMIC DNA]</scope>
</reference>